<dbReference type="GO" id="GO:0004843">
    <property type="term" value="F:cysteine-type deubiquitinase activity"/>
    <property type="evidence" value="ECO:0007669"/>
    <property type="project" value="UniProtKB-UniRule"/>
</dbReference>
<dbReference type="Gene3D" id="3.90.70.10">
    <property type="entry name" value="Cysteine proteinases"/>
    <property type="match status" value="1"/>
</dbReference>
<dbReference type="GO" id="GO:0005634">
    <property type="term" value="C:nucleus"/>
    <property type="evidence" value="ECO:0007669"/>
    <property type="project" value="TreeGrafter"/>
</dbReference>
<proteinExistence type="inferred from homology"/>
<dbReference type="InterPro" id="IPR001394">
    <property type="entry name" value="Peptidase_C19_UCH"/>
</dbReference>
<keyword evidence="6 8" id="KW-0788">Thiol protease</keyword>
<dbReference type="GO" id="GO:0005829">
    <property type="term" value="C:cytosol"/>
    <property type="evidence" value="ECO:0007669"/>
    <property type="project" value="TreeGrafter"/>
</dbReference>
<keyword evidence="4 8" id="KW-0833">Ubl conjugation pathway</keyword>
<evidence type="ECO:0000256" key="5">
    <source>
        <dbReference type="ARBA" id="ARBA00022801"/>
    </source>
</evidence>
<dbReference type="InterPro" id="IPR038765">
    <property type="entry name" value="Papain-like_cys_pep_sf"/>
</dbReference>
<name>A0AAV8U5B8_9ROSI</name>
<comment type="caution">
    <text evidence="11">The sequence shown here is derived from an EMBL/GenBank/DDBJ whole genome shotgun (WGS) entry which is preliminary data.</text>
</comment>
<dbReference type="InterPro" id="IPR028889">
    <property type="entry name" value="USP"/>
</dbReference>
<dbReference type="PANTHER" id="PTHR24006:SF747">
    <property type="entry name" value="UBIQUITIN CARBOXYL-TERMINAL HYDROLASE 20"/>
    <property type="match status" value="1"/>
</dbReference>
<protein>
    <recommendedName>
        <fullName evidence="8">Ubiquitin carboxyl-terminal hydrolase</fullName>
        <ecNumber evidence="8">3.4.19.12</ecNumber>
    </recommendedName>
</protein>
<feature type="compositionally biased region" description="Basic and acidic residues" evidence="9">
    <location>
        <begin position="654"/>
        <end position="676"/>
    </location>
</feature>
<dbReference type="Pfam" id="PF00443">
    <property type="entry name" value="UCH"/>
    <property type="match status" value="1"/>
</dbReference>
<dbReference type="AlphaFoldDB" id="A0AAV8U5B8"/>
<evidence type="ECO:0000256" key="8">
    <source>
        <dbReference type="RuleBase" id="RU366025"/>
    </source>
</evidence>
<dbReference type="Proteomes" id="UP001159364">
    <property type="component" value="Linkage Group LG01"/>
</dbReference>
<evidence type="ECO:0000256" key="3">
    <source>
        <dbReference type="ARBA" id="ARBA00022670"/>
    </source>
</evidence>
<dbReference type="EMBL" id="JAIWQS010000001">
    <property type="protein sequence ID" value="KAJ8774475.1"/>
    <property type="molecule type" value="Genomic_DNA"/>
</dbReference>
<evidence type="ECO:0000256" key="6">
    <source>
        <dbReference type="ARBA" id="ARBA00022807"/>
    </source>
</evidence>
<feature type="domain" description="USP" evidence="10">
    <location>
        <begin position="223"/>
        <end position="530"/>
    </location>
</feature>
<accession>A0AAV8U5B8</accession>
<dbReference type="PROSITE" id="PS50235">
    <property type="entry name" value="USP_3"/>
    <property type="match status" value="1"/>
</dbReference>
<organism evidence="11 12">
    <name type="scientific">Erythroxylum novogranatense</name>
    <dbReference type="NCBI Taxonomy" id="1862640"/>
    <lineage>
        <taxon>Eukaryota</taxon>
        <taxon>Viridiplantae</taxon>
        <taxon>Streptophyta</taxon>
        <taxon>Embryophyta</taxon>
        <taxon>Tracheophyta</taxon>
        <taxon>Spermatophyta</taxon>
        <taxon>Magnoliopsida</taxon>
        <taxon>eudicotyledons</taxon>
        <taxon>Gunneridae</taxon>
        <taxon>Pentapetalae</taxon>
        <taxon>rosids</taxon>
        <taxon>fabids</taxon>
        <taxon>Malpighiales</taxon>
        <taxon>Erythroxylaceae</taxon>
        <taxon>Erythroxylum</taxon>
    </lineage>
</organism>
<dbReference type="SUPFAM" id="SSF54001">
    <property type="entry name" value="Cysteine proteinases"/>
    <property type="match status" value="1"/>
</dbReference>
<feature type="region of interest" description="Disordered" evidence="9">
    <location>
        <begin position="556"/>
        <end position="581"/>
    </location>
</feature>
<comment type="function">
    <text evidence="7 8">Recognizes and hydrolyzes the peptide bond at the C-terminal Gly of ubiquitin. Involved in the processing of poly-ubiquitin precursors as well as that of ubiquitinated proteins.</text>
</comment>
<evidence type="ECO:0000256" key="7">
    <source>
        <dbReference type="ARBA" id="ARBA00037450"/>
    </source>
</evidence>
<dbReference type="PANTHER" id="PTHR24006">
    <property type="entry name" value="UBIQUITIN CARBOXYL-TERMINAL HYDROLASE"/>
    <property type="match status" value="1"/>
</dbReference>
<dbReference type="PROSITE" id="PS00972">
    <property type="entry name" value="USP_1"/>
    <property type="match status" value="1"/>
</dbReference>
<evidence type="ECO:0000313" key="12">
    <source>
        <dbReference type="Proteomes" id="UP001159364"/>
    </source>
</evidence>
<feature type="compositionally biased region" description="Low complexity" evidence="9">
    <location>
        <begin position="557"/>
        <end position="576"/>
    </location>
</feature>
<evidence type="ECO:0000259" key="10">
    <source>
        <dbReference type="PROSITE" id="PS50235"/>
    </source>
</evidence>
<dbReference type="PROSITE" id="PS00973">
    <property type="entry name" value="USP_2"/>
    <property type="match status" value="1"/>
</dbReference>
<comment type="similarity">
    <text evidence="2 8">Belongs to the peptidase C19 family.</text>
</comment>
<comment type="catalytic activity">
    <reaction evidence="1 8">
        <text>Thiol-dependent hydrolysis of ester, thioester, amide, peptide and isopeptide bonds formed by the C-terminal Gly of ubiquitin (a 76-residue protein attached to proteins as an intracellular targeting signal).</text>
        <dbReference type="EC" id="3.4.19.12"/>
    </reaction>
</comment>
<evidence type="ECO:0000313" key="11">
    <source>
        <dbReference type="EMBL" id="KAJ8774475.1"/>
    </source>
</evidence>
<evidence type="ECO:0000256" key="2">
    <source>
        <dbReference type="ARBA" id="ARBA00009085"/>
    </source>
</evidence>
<sequence>MTSVETLGGVSCSCNQSSISAKIEPVGSPASSMKNTQGSFLSSDYDNLLQEKEEGKREKKGDKEEEDDEEGFVETLDYDSVVSVSSYGTTSPPSSSVESDEKNCFRVPIGPAPNEKLCDNKFYSTRQVESDEGTSNWCDLRDFKASDERIFDDSNDRFFDCEYNDVTDLDYSSSHLAQPNDSGSKWLQSRMSWPSREDRRNILDRPPAFSYYWRETGPTGVGAGLFNLGNTCFLNAILQCFTHTVPLVKALRSCNHTASCGNEEFCIICVLRDFIDDSLASSGKVVSPWKLVDNLNYISPSFQRYQQEDAHEFLQCLLDRLERCYLDMNSTHEGSSSQEDNIVQQLFGGRLVSKLHCCNCGYSSDKYEPLIDLSLEIEHVDNLQGALESFTKVEKIEDPESKFMCENCKEAAPKLKQLKLDQVPSVAILQLKRFKTDGFHIEKIGKHLEFPLELNMKPYTNCCEDDDVDLKYHLYAVVVHRGFSPTSGHYFCFIRSCLDTWHELDDSTVTKFQEEYVLSQAAYILFYAKEGTPWFSSLMGSEKLYLNPGASNTSPKSVLDGLDGDSSSDISGTNNDGRMEGSTLAAADGISANLACETMLAEAQSIETRDEMVGISRKTGENESIVDDPMLDISFPCGSNDCRDGISEKGKLLARSPREENCNEGSRKTEINDEHPPTTPIGRNQPSTEVGLAGHRYRIPLDHLKPRNNTHLKRPPVHAFKGGEKREAARYLNNSMVLTSRSMKLMNAMLPRNDKKRKLGSSCKRANRPSRCKSIERVSVLR</sequence>
<feature type="region of interest" description="Disordered" evidence="9">
    <location>
        <begin position="753"/>
        <end position="782"/>
    </location>
</feature>
<feature type="compositionally biased region" description="Basic residues" evidence="9">
    <location>
        <begin position="754"/>
        <end position="771"/>
    </location>
</feature>
<reference evidence="11 12" key="1">
    <citation type="submission" date="2021-09" db="EMBL/GenBank/DDBJ databases">
        <title>Genomic insights and catalytic innovation underlie evolution of tropane alkaloids biosynthesis.</title>
        <authorList>
            <person name="Wang Y.-J."/>
            <person name="Tian T."/>
            <person name="Huang J.-P."/>
            <person name="Huang S.-X."/>
        </authorList>
    </citation>
    <scope>NUCLEOTIDE SEQUENCE [LARGE SCALE GENOMIC DNA]</scope>
    <source>
        <strain evidence="11">KIB-2018</strain>
        <tissue evidence="11">Leaf</tissue>
    </source>
</reference>
<dbReference type="GO" id="GO:0016579">
    <property type="term" value="P:protein deubiquitination"/>
    <property type="evidence" value="ECO:0007669"/>
    <property type="project" value="InterPro"/>
</dbReference>
<dbReference type="InterPro" id="IPR018200">
    <property type="entry name" value="USP_CS"/>
</dbReference>
<feature type="compositionally biased region" description="Basic and acidic residues" evidence="9">
    <location>
        <begin position="49"/>
        <end position="63"/>
    </location>
</feature>
<evidence type="ECO:0000256" key="9">
    <source>
        <dbReference type="SAM" id="MobiDB-lite"/>
    </source>
</evidence>
<dbReference type="InterPro" id="IPR050164">
    <property type="entry name" value="Peptidase_C19"/>
</dbReference>
<gene>
    <name evidence="11" type="ORF">K2173_016921</name>
</gene>
<dbReference type="GO" id="GO:0006508">
    <property type="term" value="P:proteolysis"/>
    <property type="evidence" value="ECO:0007669"/>
    <property type="project" value="UniProtKB-KW"/>
</dbReference>
<feature type="region of interest" description="Disordered" evidence="9">
    <location>
        <begin position="654"/>
        <end position="687"/>
    </location>
</feature>
<keyword evidence="12" id="KW-1185">Reference proteome</keyword>
<dbReference type="FunFam" id="3.90.70.10:FF:000116">
    <property type="entry name" value="Ubiquitin carboxyl-terminal hydrolase 20"/>
    <property type="match status" value="1"/>
</dbReference>
<feature type="region of interest" description="Disordered" evidence="9">
    <location>
        <begin position="24"/>
        <end position="77"/>
    </location>
</feature>
<feature type="compositionally biased region" description="Polar residues" evidence="9">
    <location>
        <begin position="29"/>
        <end position="45"/>
    </location>
</feature>
<evidence type="ECO:0000256" key="4">
    <source>
        <dbReference type="ARBA" id="ARBA00022786"/>
    </source>
</evidence>
<keyword evidence="5 8" id="KW-0378">Hydrolase</keyword>
<evidence type="ECO:0000256" key="1">
    <source>
        <dbReference type="ARBA" id="ARBA00000707"/>
    </source>
</evidence>
<dbReference type="EC" id="3.4.19.12" evidence="8"/>
<keyword evidence="3 8" id="KW-0645">Protease</keyword>